<keyword evidence="3" id="KW-0614">Plasmid</keyword>
<dbReference type="Proteomes" id="UP000001600">
    <property type="component" value="Plasmid pAgK84"/>
</dbReference>
<evidence type="ECO:0000313" key="4">
    <source>
        <dbReference type="Proteomes" id="UP000001600"/>
    </source>
</evidence>
<dbReference type="PANTHER" id="PTHR44068:SF11">
    <property type="entry name" value="GERANYL DIPHOSPHATE 2-C-METHYLTRANSFERASE"/>
    <property type="match status" value="1"/>
</dbReference>
<dbReference type="PANTHER" id="PTHR44068">
    <property type="entry name" value="ZGC:194242"/>
    <property type="match status" value="1"/>
</dbReference>
<accession>B9JQP9</accession>
<dbReference type="eggNOG" id="COG2226">
    <property type="taxonomic scope" value="Bacteria"/>
</dbReference>
<dbReference type="EMBL" id="CP000632">
    <property type="protein sequence ID" value="ACM31457.1"/>
    <property type="molecule type" value="Genomic_DNA"/>
</dbReference>
<sequence length="273" mass="30067">MVKLAAGEVSAMSYNELIGVVRETNRPPGGAGTLREVAEKAFIGPTSRILDIGCSTGFTAVEFARLTGAETIGIDINATSVEVAKDRATRAAAHTASFEVADAMALPFEDGTFDLVFCGNVTSLIDDQSKALTEYLRVLKPNGCLAAVPMYYLEPPPKEVVEKVRSAIQVPIAVKYRREATDFFRPSGLELVHESDWAFDKKTDQEIAAFCRKILGQVEHARFEEEALDVLKSLYASYMSLFRENLSYMGYTIMILRRDAGIDEGELFTGTRR</sequence>
<organism evidence="3 4">
    <name type="scientific">Rhizobium rhizogenes (strain K84 / ATCC BAA-868)</name>
    <name type="common">Agrobacterium radiobacter</name>
    <dbReference type="NCBI Taxonomy" id="311403"/>
    <lineage>
        <taxon>Bacteria</taxon>
        <taxon>Pseudomonadati</taxon>
        <taxon>Pseudomonadota</taxon>
        <taxon>Alphaproteobacteria</taxon>
        <taxon>Hyphomicrobiales</taxon>
        <taxon>Rhizobiaceae</taxon>
        <taxon>Rhizobium/Agrobacterium group</taxon>
        <taxon>Rhizobium</taxon>
    </lineage>
</organism>
<dbReference type="InterPro" id="IPR050447">
    <property type="entry name" value="Erg6_SMT_methyltransf"/>
</dbReference>
<evidence type="ECO:0000313" key="3">
    <source>
        <dbReference type="EMBL" id="ACM31457.1"/>
    </source>
</evidence>
<dbReference type="InterPro" id="IPR029063">
    <property type="entry name" value="SAM-dependent_MTases_sf"/>
</dbReference>
<dbReference type="SUPFAM" id="SSF53335">
    <property type="entry name" value="S-adenosyl-L-methionine-dependent methyltransferases"/>
    <property type="match status" value="1"/>
</dbReference>
<keyword evidence="1 3" id="KW-0808">Transferase</keyword>
<gene>
    <name evidence="3" type="ordered locus">Arad_15003</name>
</gene>
<dbReference type="AlphaFoldDB" id="B9JQP9"/>
<dbReference type="Gene3D" id="3.40.50.150">
    <property type="entry name" value="Vaccinia Virus protein VP39"/>
    <property type="match status" value="1"/>
</dbReference>
<dbReference type="HOGENOM" id="CLU_039068_8_1_5"/>
<evidence type="ECO:0000256" key="1">
    <source>
        <dbReference type="ARBA" id="ARBA00022679"/>
    </source>
</evidence>
<proteinExistence type="predicted"/>
<dbReference type="GO" id="GO:0032259">
    <property type="term" value="P:methylation"/>
    <property type="evidence" value="ECO:0007669"/>
    <property type="project" value="UniProtKB-KW"/>
</dbReference>
<dbReference type="CDD" id="cd02440">
    <property type="entry name" value="AdoMet_MTases"/>
    <property type="match status" value="1"/>
</dbReference>
<dbReference type="KEGG" id="ara:Arad_15003"/>
<protein>
    <submittedName>
        <fullName evidence="3">S-adenosylmethionine-dependent methyltransferase protein</fullName>
    </submittedName>
</protein>
<dbReference type="InterPro" id="IPR013216">
    <property type="entry name" value="Methyltransf_11"/>
</dbReference>
<dbReference type="Pfam" id="PF08241">
    <property type="entry name" value="Methyltransf_11"/>
    <property type="match status" value="1"/>
</dbReference>
<name>B9JQP9_RHIR8</name>
<dbReference type="RefSeq" id="WP_011199094.1">
    <property type="nucleotide sequence ID" value="NC_011994.1"/>
</dbReference>
<feature type="domain" description="Methyltransferase type 11" evidence="2">
    <location>
        <begin position="50"/>
        <end position="146"/>
    </location>
</feature>
<dbReference type="GO" id="GO:0008757">
    <property type="term" value="F:S-adenosylmethionine-dependent methyltransferase activity"/>
    <property type="evidence" value="ECO:0007669"/>
    <property type="project" value="InterPro"/>
</dbReference>
<keyword evidence="3" id="KW-0489">Methyltransferase</keyword>
<reference evidence="3 4" key="1">
    <citation type="journal article" date="2009" name="J. Bacteriol.">
        <title>Genome sequences of three Agrobacterium biovars help elucidate the evolution of multichromosome genomes in bacteria.</title>
        <authorList>
            <person name="Slater S.C."/>
            <person name="Goldman B.S."/>
            <person name="Goodner B."/>
            <person name="Setubal J.C."/>
            <person name="Farrand S.K."/>
            <person name="Nester E.W."/>
            <person name="Burr T.J."/>
            <person name="Banta L."/>
            <person name="Dickerman A.W."/>
            <person name="Paulsen I."/>
            <person name="Otten L."/>
            <person name="Suen G."/>
            <person name="Welch R."/>
            <person name="Almeida N.F."/>
            <person name="Arnold F."/>
            <person name="Burton O.T."/>
            <person name="Du Z."/>
            <person name="Ewing A."/>
            <person name="Godsy E."/>
            <person name="Heisel S."/>
            <person name="Houmiel K.L."/>
            <person name="Jhaveri J."/>
            <person name="Lu J."/>
            <person name="Miller N.M."/>
            <person name="Norton S."/>
            <person name="Chen Q."/>
            <person name="Phoolcharoen W."/>
            <person name="Ohlin V."/>
            <person name="Ondrusek D."/>
            <person name="Pride N."/>
            <person name="Stricklin S.L."/>
            <person name="Sun J."/>
            <person name="Wheeler C."/>
            <person name="Wilson L."/>
            <person name="Zhu H."/>
            <person name="Wood D.W."/>
        </authorList>
    </citation>
    <scope>NUCLEOTIDE SEQUENCE [LARGE SCALE GENOMIC DNA]</scope>
    <source>
        <strain evidence="4">K84 / ATCC BAA-868</strain>
        <plasmid evidence="3 4">pAgK84</plasmid>
    </source>
</reference>
<evidence type="ECO:0000259" key="2">
    <source>
        <dbReference type="Pfam" id="PF08241"/>
    </source>
</evidence>
<dbReference type="SMR" id="B9JQP9"/>
<geneLocation type="plasmid" evidence="3 4">
    <name>pAgK84</name>
</geneLocation>